<keyword evidence="4" id="KW-1185">Reference proteome</keyword>
<evidence type="ECO:0000256" key="1">
    <source>
        <dbReference type="SAM" id="MobiDB-lite"/>
    </source>
</evidence>
<protein>
    <submittedName>
        <fullName evidence="3">DUF2087 domain-containing protein</fullName>
    </submittedName>
</protein>
<dbReference type="Proteomes" id="UP001596512">
    <property type="component" value="Unassembled WGS sequence"/>
</dbReference>
<dbReference type="InterPro" id="IPR018656">
    <property type="entry name" value="DUF2087"/>
</dbReference>
<proteinExistence type="predicted"/>
<evidence type="ECO:0000259" key="2">
    <source>
        <dbReference type="Pfam" id="PF09860"/>
    </source>
</evidence>
<dbReference type="Pfam" id="PF09860">
    <property type="entry name" value="DUF2087"/>
    <property type="match status" value="1"/>
</dbReference>
<organism evidence="3 4">
    <name type="scientific">Actinokineospora soli</name>
    <dbReference type="NCBI Taxonomy" id="1048753"/>
    <lineage>
        <taxon>Bacteria</taxon>
        <taxon>Bacillati</taxon>
        <taxon>Actinomycetota</taxon>
        <taxon>Actinomycetes</taxon>
        <taxon>Pseudonocardiales</taxon>
        <taxon>Pseudonocardiaceae</taxon>
        <taxon>Actinokineospora</taxon>
    </lineage>
</organism>
<name>A0ABW2TJQ5_9PSEU</name>
<reference evidence="4" key="1">
    <citation type="journal article" date="2019" name="Int. J. Syst. Evol. Microbiol.">
        <title>The Global Catalogue of Microorganisms (GCM) 10K type strain sequencing project: providing services to taxonomists for standard genome sequencing and annotation.</title>
        <authorList>
            <consortium name="The Broad Institute Genomics Platform"/>
            <consortium name="The Broad Institute Genome Sequencing Center for Infectious Disease"/>
            <person name="Wu L."/>
            <person name="Ma J."/>
        </authorList>
    </citation>
    <scope>NUCLEOTIDE SEQUENCE [LARGE SCALE GENOMIC DNA]</scope>
    <source>
        <strain evidence="4">JCM 17695</strain>
    </source>
</reference>
<feature type="region of interest" description="Disordered" evidence="1">
    <location>
        <begin position="67"/>
        <end position="115"/>
    </location>
</feature>
<feature type="compositionally biased region" description="Basic residues" evidence="1">
    <location>
        <begin position="103"/>
        <end position="115"/>
    </location>
</feature>
<comment type="caution">
    <text evidence="3">The sequence shown here is derived from an EMBL/GenBank/DDBJ whole genome shotgun (WGS) entry which is preliminary data.</text>
</comment>
<feature type="compositionally biased region" description="Basic residues" evidence="1">
    <location>
        <begin position="86"/>
        <end position="95"/>
    </location>
</feature>
<feature type="compositionally biased region" description="Low complexity" evidence="1">
    <location>
        <begin position="67"/>
        <end position="85"/>
    </location>
</feature>
<evidence type="ECO:0000313" key="3">
    <source>
        <dbReference type="EMBL" id="MFC7613202.1"/>
    </source>
</evidence>
<sequence length="115" mass="12838">MPAHAGKRRVVLEHVVQSFEPGVRYSEKEVDVVLRAWCEGGGVDFVTVRRYLVDAGLLSREAGEYWRSGGTSRTGRSCGSTTATGRQRRSPRSRRASPGSRCCRWRTRTGRPRGT</sequence>
<dbReference type="EMBL" id="JBHTEY010000004">
    <property type="protein sequence ID" value="MFC7613202.1"/>
    <property type="molecule type" value="Genomic_DNA"/>
</dbReference>
<accession>A0ABW2TJQ5</accession>
<feature type="domain" description="DUF2087" evidence="2">
    <location>
        <begin position="1"/>
        <end position="67"/>
    </location>
</feature>
<evidence type="ECO:0000313" key="4">
    <source>
        <dbReference type="Proteomes" id="UP001596512"/>
    </source>
</evidence>
<gene>
    <name evidence="3" type="ORF">ACFQV2_05855</name>
</gene>